<feature type="non-terminal residue" evidence="1">
    <location>
        <position position="128"/>
    </location>
</feature>
<proteinExistence type="predicted"/>
<accession>A0A1A8FV79</accession>
<keyword evidence="1" id="KW-0067">ATP-binding</keyword>
<dbReference type="GO" id="GO:0004519">
    <property type="term" value="F:endonuclease activity"/>
    <property type="evidence" value="ECO:0007669"/>
    <property type="project" value="UniProtKB-KW"/>
</dbReference>
<feature type="non-terminal residue" evidence="1">
    <location>
        <position position="1"/>
    </location>
</feature>
<name>A0A1A8FV79_9TELE</name>
<keyword evidence="1" id="KW-0255">Endonuclease</keyword>
<dbReference type="SUPFAM" id="SSF56219">
    <property type="entry name" value="DNase I-like"/>
    <property type="match status" value="1"/>
</dbReference>
<organism evidence="1">
    <name type="scientific">Nothobranchius korthausae</name>
    <dbReference type="NCBI Taxonomy" id="1143690"/>
    <lineage>
        <taxon>Eukaryota</taxon>
        <taxon>Metazoa</taxon>
        <taxon>Chordata</taxon>
        <taxon>Craniata</taxon>
        <taxon>Vertebrata</taxon>
        <taxon>Euteleostomi</taxon>
        <taxon>Actinopterygii</taxon>
        <taxon>Neopterygii</taxon>
        <taxon>Teleostei</taxon>
        <taxon>Neoteleostei</taxon>
        <taxon>Acanthomorphata</taxon>
        <taxon>Ovalentaria</taxon>
        <taxon>Atherinomorphae</taxon>
        <taxon>Cyprinodontiformes</taxon>
        <taxon>Nothobranchiidae</taxon>
        <taxon>Nothobranchius</taxon>
    </lineage>
</organism>
<dbReference type="PANTHER" id="PTHR33776:SF4">
    <property type="entry name" value="ENDONUCLEASE_EXONUCLEASE_PHOSPHATASE DOMAIN-CONTAINING PROTEIN"/>
    <property type="match status" value="1"/>
</dbReference>
<dbReference type="PANTHER" id="PTHR33776">
    <property type="entry name" value="ENDO/EXONUCLEASE/PHOSPHATASE DOMAIN-CONTAINING PROTEIN"/>
    <property type="match status" value="1"/>
</dbReference>
<dbReference type="InterPro" id="IPR036691">
    <property type="entry name" value="Endo/exonu/phosph_ase_sf"/>
</dbReference>
<dbReference type="GO" id="GO:0004386">
    <property type="term" value="F:helicase activity"/>
    <property type="evidence" value="ECO:0007669"/>
    <property type="project" value="UniProtKB-KW"/>
</dbReference>
<evidence type="ECO:0000313" key="1">
    <source>
        <dbReference type="EMBL" id="SBQ62671.1"/>
    </source>
</evidence>
<dbReference type="Gene3D" id="3.60.10.10">
    <property type="entry name" value="Endonuclease/exonuclease/phosphatase"/>
    <property type="match status" value="1"/>
</dbReference>
<sequence length="128" mass="14925">LCMLTEILVMESLTIEIVMESLTIEIIMESRVNILVSCIYRAPGLDMDKFKTCMEKMYTKIGQKDIFICGDFNIDLMKLKLHKHTEDSLDMMYSLSLFPKITRPTRIRTQCATLSDNIFTNCVEKIWQ</sequence>
<keyword evidence="1" id="KW-0540">Nuclease</keyword>
<keyword evidence="1" id="KW-0547">Nucleotide-binding</keyword>
<protein>
    <submittedName>
        <fullName evidence="1">Helentron 4 helitron-like transposon replicase/helicase/endonuclease</fullName>
    </submittedName>
</protein>
<dbReference type="EMBL" id="HAEB01016144">
    <property type="protein sequence ID" value="SBQ62671.1"/>
    <property type="molecule type" value="Transcribed_RNA"/>
</dbReference>
<reference evidence="1" key="1">
    <citation type="submission" date="2016-05" db="EMBL/GenBank/DDBJ databases">
        <authorList>
            <person name="Lavstsen T."/>
            <person name="Jespersen J.S."/>
        </authorList>
    </citation>
    <scope>NUCLEOTIDE SEQUENCE</scope>
    <source>
        <tissue evidence="1">Brain</tissue>
    </source>
</reference>
<keyword evidence="1" id="KW-0347">Helicase</keyword>
<gene>
    <name evidence="1" type="primary">HEL_DR4</name>
</gene>
<dbReference type="AlphaFoldDB" id="A0A1A8FV79"/>
<reference evidence="1" key="2">
    <citation type="submission" date="2016-06" db="EMBL/GenBank/DDBJ databases">
        <title>The genome of a short-lived fish provides insights into sex chromosome evolution and the genetic control of aging.</title>
        <authorList>
            <person name="Reichwald K."/>
            <person name="Felder M."/>
            <person name="Petzold A."/>
            <person name="Koch P."/>
            <person name="Groth M."/>
            <person name="Platzer M."/>
        </authorList>
    </citation>
    <scope>NUCLEOTIDE SEQUENCE</scope>
    <source>
        <tissue evidence="1">Brain</tissue>
    </source>
</reference>
<keyword evidence="1" id="KW-0378">Hydrolase</keyword>